<name>A0A4Q0U8T9_9BACT</name>
<dbReference type="EMBL" id="DYXT01000007">
    <property type="protein sequence ID" value="HJE38315.1"/>
    <property type="molecule type" value="Genomic_DNA"/>
</dbReference>
<reference evidence="1" key="1">
    <citation type="journal article" date="2021" name="PeerJ">
        <title>Extensive microbial diversity within the chicken gut microbiome revealed by metagenomics and culture.</title>
        <authorList>
            <person name="Gilroy R."/>
            <person name="Ravi A."/>
            <person name="Getino M."/>
            <person name="Pursley I."/>
            <person name="Horton D.L."/>
            <person name="Alikhan N.F."/>
            <person name="Baker D."/>
            <person name="Gharbi K."/>
            <person name="Hall N."/>
            <person name="Watson M."/>
            <person name="Adriaenssens E.M."/>
            <person name="Foster-Nyarko E."/>
            <person name="Jarju S."/>
            <person name="Secka A."/>
            <person name="Antonio M."/>
            <person name="Oren A."/>
            <person name="Chaudhuri R.R."/>
            <person name="La Ragione R."/>
            <person name="Hildebrand F."/>
            <person name="Pallen M.J."/>
        </authorList>
    </citation>
    <scope>NUCLEOTIDE SEQUENCE</scope>
    <source>
        <strain evidence="1">4100</strain>
    </source>
</reference>
<evidence type="ECO:0000313" key="1">
    <source>
        <dbReference type="EMBL" id="HJE38315.1"/>
    </source>
</evidence>
<accession>A0A4Q0U8T9</accession>
<reference evidence="1" key="2">
    <citation type="submission" date="2021-09" db="EMBL/GenBank/DDBJ databases">
        <authorList>
            <person name="Gilroy R."/>
        </authorList>
    </citation>
    <scope>NUCLEOTIDE SEQUENCE</scope>
    <source>
        <strain evidence="1">4100</strain>
    </source>
</reference>
<sequence>MIKIRKANIAALCAAVAAGMLTSSCDKVSPTGVLVGTTSVDDRVKMSLLVYQDTYDDRLDFNEVEGEYSFIVGSDSHITTDPGRMDEMQEIFLEHGDLFMAHLGDIADTKAEYYMTLAESIEAGKRNYIAKYYHVLYDEETELYLAHRDLDRLISAGEISSYGDVDSMDFGDVITLLDRYDMDLYTEEDIHYPFFPVVGNHDITHDGWALFSTIFRTSTYEFTVKVAEGVYDQYIFLDSANGTLGKIQIDAIEEGMLSTHGINVRHTFTFTHTNIFRPSSKEFASTYAREELYYILNKLADWNTTIAFYGHVHKWDDRWFGGVRHLTLDSMSEANSPDAGDYLVRVTCHADGNLTVSKVRMNYVTP</sequence>
<organism evidence="1 2">
    <name type="scientific">Candidatus Amulumruptor caecigallinarius</name>
    <dbReference type="NCBI Taxonomy" id="2109911"/>
    <lineage>
        <taxon>Bacteria</taxon>
        <taxon>Pseudomonadati</taxon>
        <taxon>Bacteroidota</taxon>
        <taxon>Bacteroidia</taxon>
        <taxon>Bacteroidales</taxon>
        <taxon>Muribaculaceae</taxon>
        <taxon>Candidatus Amulumruptor</taxon>
    </lineage>
</organism>
<dbReference type="Proteomes" id="UP000711407">
    <property type="component" value="Unassembled WGS sequence"/>
</dbReference>
<dbReference type="SUPFAM" id="SSF56300">
    <property type="entry name" value="Metallo-dependent phosphatases"/>
    <property type="match status" value="1"/>
</dbReference>
<evidence type="ECO:0000313" key="2">
    <source>
        <dbReference type="Proteomes" id="UP000711407"/>
    </source>
</evidence>
<dbReference type="Gene3D" id="3.60.21.10">
    <property type="match status" value="1"/>
</dbReference>
<comment type="caution">
    <text evidence="1">The sequence shown here is derived from an EMBL/GenBank/DDBJ whole genome shotgun (WGS) entry which is preliminary data.</text>
</comment>
<proteinExistence type="predicted"/>
<dbReference type="PROSITE" id="PS51257">
    <property type="entry name" value="PROKAR_LIPOPROTEIN"/>
    <property type="match status" value="1"/>
</dbReference>
<gene>
    <name evidence="1" type="ORF">K8V47_00920</name>
</gene>
<protein>
    <submittedName>
        <fullName evidence="1">Uncharacterized protein</fullName>
    </submittedName>
</protein>
<dbReference type="AlphaFoldDB" id="A0A4Q0U8T9"/>
<dbReference type="InterPro" id="IPR029052">
    <property type="entry name" value="Metallo-depent_PP-like"/>
</dbReference>